<organism evidence="3 4">
    <name type="scientific">Aeoliella mucimassa</name>
    <dbReference type="NCBI Taxonomy" id="2527972"/>
    <lineage>
        <taxon>Bacteria</taxon>
        <taxon>Pseudomonadati</taxon>
        <taxon>Planctomycetota</taxon>
        <taxon>Planctomycetia</taxon>
        <taxon>Pirellulales</taxon>
        <taxon>Lacipirellulaceae</taxon>
        <taxon>Aeoliella</taxon>
    </lineage>
</organism>
<dbReference type="CDD" id="cd06533">
    <property type="entry name" value="Glyco_transf_WecG_TagA"/>
    <property type="match status" value="1"/>
</dbReference>
<dbReference type="AlphaFoldDB" id="A0A518AP29"/>
<dbReference type="KEGG" id="amuc:Pan181_26600"/>
<dbReference type="EC" id="2.4.1.187" evidence="3"/>
<dbReference type="Pfam" id="PF03808">
    <property type="entry name" value="Glyco_tran_WecG"/>
    <property type="match status" value="1"/>
</dbReference>
<evidence type="ECO:0000256" key="1">
    <source>
        <dbReference type="ARBA" id="ARBA00022676"/>
    </source>
</evidence>
<dbReference type="PANTHER" id="PTHR34136:SF1">
    <property type="entry name" value="UDP-N-ACETYL-D-MANNOSAMINURONIC ACID TRANSFERASE"/>
    <property type="match status" value="1"/>
</dbReference>
<dbReference type="NCBIfam" id="TIGR00696">
    <property type="entry name" value="wecG_tagA_cpsF"/>
    <property type="match status" value="1"/>
</dbReference>
<dbReference type="OrthoDB" id="9771846at2"/>
<gene>
    <name evidence="3" type="primary">tagA_2</name>
    <name evidence="3" type="ORF">Pan181_26600</name>
</gene>
<dbReference type="Proteomes" id="UP000315750">
    <property type="component" value="Chromosome"/>
</dbReference>
<dbReference type="InterPro" id="IPR004629">
    <property type="entry name" value="WecG_TagA_CpsF"/>
</dbReference>
<proteinExistence type="predicted"/>
<dbReference type="EMBL" id="CP036278">
    <property type="protein sequence ID" value="QDU56451.1"/>
    <property type="molecule type" value="Genomic_DNA"/>
</dbReference>
<evidence type="ECO:0000313" key="3">
    <source>
        <dbReference type="EMBL" id="QDU56451.1"/>
    </source>
</evidence>
<dbReference type="PANTHER" id="PTHR34136">
    <property type="match status" value="1"/>
</dbReference>
<name>A0A518AP29_9BACT</name>
<reference evidence="3 4" key="1">
    <citation type="submission" date="2019-02" db="EMBL/GenBank/DDBJ databases">
        <title>Deep-cultivation of Planctomycetes and their phenomic and genomic characterization uncovers novel biology.</title>
        <authorList>
            <person name="Wiegand S."/>
            <person name="Jogler M."/>
            <person name="Boedeker C."/>
            <person name="Pinto D."/>
            <person name="Vollmers J."/>
            <person name="Rivas-Marin E."/>
            <person name="Kohn T."/>
            <person name="Peeters S.H."/>
            <person name="Heuer A."/>
            <person name="Rast P."/>
            <person name="Oberbeckmann S."/>
            <person name="Bunk B."/>
            <person name="Jeske O."/>
            <person name="Meyerdierks A."/>
            <person name="Storesund J.E."/>
            <person name="Kallscheuer N."/>
            <person name="Luecker S."/>
            <person name="Lage O.M."/>
            <person name="Pohl T."/>
            <person name="Merkel B.J."/>
            <person name="Hornburger P."/>
            <person name="Mueller R.-W."/>
            <person name="Bruemmer F."/>
            <person name="Labrenz M."/>
            <person name="Spormann A.M."/>
            <person name="Op den Camp H."/>
            <person name="Overmann J."/>
            <person name="Amann R."/>
            <person name="Jetten M.S.M."/>
            <person name="Mascher T."/>
            <person name="Medema M.H."/>
            <person name="Devos D.P."/>
            <person name="Kaster A.-K."/>
            <person name="Ovreas L."/>
            <person name="Rohde M."/>
            <person name="Galperin M.Y."/>
            <person name="Jogler C."/>
        </authorList>
    </citation>
    <scope>NUCLEOTIDE SEQUENCE [LARGE SCALE GENOMIC DNA]</scope>
    <source>
        <strain evidence="3 4">Pan181</strain>
    </source>
</reference>
<evidence type="ECO:0000256" key="2">
    <source>
        <dbReference type="ARBA" id="ARBA00022679"/>
    </source>
</evidence>
<keyword evidence="4" id="KW-1185">Reference proteome</keyword>
<evidence type="ECO:0000313" key="4">
    <source>
        <dbReference type="Proteomes" id="UP000315750"/>
    </source>
</evidence>
<keyword evidence="2 3" id="KW-0808">Transferase</keyword>
<keyword evidence="1 3" id="KW-0328">Glycosyltransferase</keyword>
<sequence length="265" mass="28607">MTAVSCPVPVAQKPVVQLFGMQIDRVDLQQATAQVMDWCESPTSINCRYVVTPNVDHAVLLSHHEGLQNAYKSAAMVLADGAPIVAASRLLGRPLPERVAGSDLVPSVLAAAAAGSQPLRVFLLGAGPGVAERAAEAIHQKYNNVQVVGTHCPPLGFEHNSAANQAALDAVSAQPVDLLVVGLGAPKQELWVAKHYQQLNAKVALCAGATIDFLAGEKQRSPVWMRRTGLEWVHRLASEPRRLATRYLRDAIVFPQLVWREWRAA</sequence>
<accession>A0A518AP29</accession>
<protein>
    <submittedName>
        <fullName evidence="3">N-acetylmannosaminyltransferase</fullName>
        <ecNumber evidence="3">2.4.1.187</ecNumber>
    </submittedName>
</protein>
<dbReference type="GO" id="GO:0047244">
    <property type="term" value="F:N-acetylglucosaminyldiphosphoundecaprenol N-acetyl-beta-D-mannosaminyltransferase activity"/>
    <property type="evidence" value="ECO:0007669"/>
    <property type="project" value="UniProtKB-EC"/>
</dbReference>
<dbReference type="RefSeq" id="WP_145247196.1">
    <property type="nucleotide sequence ID" value="NZ_CP036278.1"/>
</dbReference>